<dbReference type="OrthoDB" id="160990at2"/>
<dbReference type="AlphaFoldDB" id="A0A3M9XUI1"/>
<keyword evidence="3" id="KW-1185">Reference proteome</keyword>
<dbReference type="SUPFAM" id="SSF158446">
    <property type="entry name" value="IVS-encoded protein-like"/>
    <property type="match status" value="1"/>
</dbReference>
<dbReference type="Proteomes" id="UP000268623">
    <property type="component" value="Unassembled WGS sequence"/>
</dbReference>
<comment type="caution">
    <text evidence="2">The sequence shown here is derived from an EMBL/GenBank/DDBJ whole genome shotgun (WGS) entry which is preliminary data.</text>
</comment>
<name>A0A3M9XUI1_9HYPH</name>
<dbReference type="CDD" id="cd16377">
    <property type="entry name" value="23S_rRNA_IVP_like"/>
    <property type="match status" value="1"/>
</dbReference>
<organism evidence="2 3">
    <name type="scientific">Methylocystis hirsuta</name>
    <dbReference type="NCBI Taxonomy" id="369798"/>
    <lineage>
        <taxon>Bacteria</taxon>
        <taxon>Pseudomonadati</taxon>
        <taxon>Pseudomonadota</taxon>
        <taxon>Alphaproteobacteria</taxon>
        <taxon>Hyphomicrobiales</taxon>
        <taxon>Methylocystaceae</taxon>
        <taxon>Methylocystis</taxon>
    </lineage>
</organism>
<dbReference type="EMBL" id="QWDD01000001">
    <property type="protein sequence ID" value="RNJ51306.1"/>
    <property type="molecule type" value="Genomic_DNA"/>
</dbReference>
<protein>
    <submittedName>
        <fullName evidence="2">Four helix bundle protein</fullName>
    </submittedName>
</protein>
<sequence length="125" mass="13584">MDLAVECYALTKGFPKEEIFGLTSQIRRAAASVPANIAEGYGRDSAGHYLNFLRTAQGSLKELETHLLLANRIDLVKTDVVERVLSKTEGIGKMLRALIRSIQRSSSPTAEARLPTAEAAGGRKK</sequence>
<evidence type="ECO:0000256" key="1">
    <source>
        <dbReference type="SAM" id="MobiDB-lite"/>
    </source>
</evidence>
<reference evidence="2 3" key="1">
    <citation type="submission" date="2018-08" db="EMBL/GenBank/DDBJ databases">
        <title>Genome sequence of Methylocystis hirsuta CSC1, a methanotroph able to accumulate PHAs.</title>
        <authorList>
            <person name="Bordel S."/>
            <person name="Rodriguez E."/>
            <person name="Gancedo J."/>
            <person name="Munoz R."/>
        </authorList>
    </citation>
    <scope>NUCLEOTIDE SEQUENCE [LARGE SCALE GENOMIC DNA]</scope>
    <source>
        <strain evidence="2 3">CSC1</strain>
    </source>
</reference>
<evidence type="ECO:0000313" key="2">
    <source>
        <dbReference type="EMBL" id="RNJ51306.1"/>
    </source>
</evidence>
<accession>A0A3M9XUI1</accession>
<proteinExistence type="predicted"/>
<dbReference type="NCBIfam" id="NF008911">
    <property type="entry name" value="PRK12275.1-2"/>
    <property type="match status" value="1"/>
</dbReference>
<dbReference type="NCBIfam" id="TIGR02436">
    <property type="entry name" value="four helix bundle protein"/>
    <property type="match status" value="1"/>
</dbReference>
<dbReference type="Pfam" id="PF05635">
    <property type="entry name" value="23S_rRNA_IVP"/>
    <property type="match status" value="1"/>
</dbReference>
<evidence type="ECO:0000313" key="3">
    <source>
        <dbReference type="Proteomes" id="UP000268623"/>
    </source>
</evidence>
<gene>
    <name evidence="2" type="ORF">D1O30_18600</name>
</gene>
<dbReference type="PANTHER" id="PTHR38471">
    <property type="entry name" value="FOUR HELIX BUNDLE PROTEIN"/>
    <property type="match status" value="1"/>
</dbReference>
<dbReference type="PANTHER" id="PTHR38471:SF2">
    <property type="entry name" value="FOUR HELIX BUNDLE PROTEIN"/>
    <property type="match status" value="1"/>
</dbReference>
<dbReference type="InterPro" id="IPR036583">
    <property type="entry name" value="23S_rRNA_IVS_sf"/>
</dbReference>
<dbReference type="Gene3D" id="1.20.1440.60">
    <property type="entry name" value="23S rRNA-intervening sequence"/>
    <property type="match status" value="1"/>
</dbReference>
<dbReference type="InterPro" id="IPR012657">
    <property type="entry name" value="23S_rRNA-intervening_sequence"/>
</dbReference>
<feature type="region of interest" description="Disordered" evidence="1">
    <location>
        <begin position="105"/>
        <end position="125"/>
    </location>
</feature>